<dbReference type="Pfam" id="PF00534">
    <property type="entry name" value="Glycos_transf_1"/>
    <property type="match status" value="1"/>
</dbReference>
<organism evidence="5 6">
    <name type="scientific">Aquamicrobium zhengzhouense</name>
    <dbReference type="NCBI Taxonomy" id="2781738"/>
    <lineage>
        <taxon>Bacteria</taxon>
        <taxon>Pseudomonadati</taxon>
        <taxon>Pseudomonadota</taxon>
        <taxon>Alphaproteobacteria</taxon>
        <taxon>Hyphomicrobiales</taxon>
        <taxon>Phyllobacteriaceae</taxon>
        <taxon>Aquamicrobium</taxon>
    </lineage>
</organism>
<evidence type="ECO:0000256" key="3">
    <source>
        <dbReference type="ARBA" id="ARBA00022679"/>
    </source>
</evidence>
<protein>
    <submittedName>
        <fullName evidence="5">Glycosyltransferase family 4 protein</fullName>
    </submittedName>
</protein>
<evidence type="ECO:0000256" key="1">
    <source>
        <dbReference type="ARBA" id="ARBA00009481"/>
    </source>
</evidence>
<evidence type="ECO:0000256" key="2">
    <source>
        <dbReference type="ARBA" id="ARBA00022676"/>
    </source>
</evidence>
<dbReference type="PANTHER" id="PTHR12526:SF640">
    <property type="entry name" value="COLANIC ACID BIOSYNTHESIS GLYCOSYLTRANSFERASE WCAL-RELATED"/>
    <property type="match status" value="1"/>
</dbReference>
<sequence>MSDKENKSTRVDPARVLVIVPNFKRRLSGVTSTIIQLVPLQAKRIGLATLGPGLPEHLPKLKWWQLPRLLRRPQGKKVRVWHARRNVEMIGGLLLRDLFRAPMKIVFTSASQRHHKSFTRFLINQMDAVIATSSKTAGYLKVPNTVVMHGIDVDRFSPPQSRAEASAELGLDPARLYAGCFGRVRHQKGTDVFVDAMIALLPKHPQWSAIVAGRATSQHKEFEDGLKEKVAQAGLSDRILFVGEHTDIDRWYRALSLYVAPQRWEGFGLTPLEAMASGVPVVATDVGAFSELVPAHAGVIVPPGSGDAMIAAVEPYLADDQMRERQGEAAMAHVLENFQLSGEANKLIALYEELMASAR</sequence>
<feature type="domain" description="Glycosyl transferase family 1" evidence="4">
    <location>
        <begin position="163"/>
        <end position="330"/>
    </location>
</feature>
<dbReference type="SUPFAM" id="SSF53756">
    <property type="entry name" value="UDP-Glycosyltransferase/glycogen phosphorylase"/>
    <property type="match status" value="1"/>
</dbReference>
<comment type="caution">
    <text evidence="5">The sequence shown here is derived from an EMBL/GenBank/DDBJ whole genome shotgun (WGS) entry which is preliminary data.</text>
</comment>
<dbReference type="Gene3D" id="3.40.50.2000">
    <property type="entry name" value="Glycogen Phosphorylase B"/>
    <property type="match status" value="2"/>
</dbReference>
<gene>
    <name evidence="5" type="ORF">IOD40_04735</name>
</gene>
<keyword evidence="3" id="KW-0808">Transferase</keyword>
<reference evidence="5 6" key="1">
    <citation type="submission" date="2020-10" db="EMBL/GenBank/DDBJ databases">
        <title>Aquamicrobium zhengzhouensis sp. nov., a exopolysaccharide producing bacterium isolated from farmland soil.</title>
        <authorList>
            <person name="Wang X."/>
        </authorList>
    </citation>
    <scope>NUCLEOTIDE SEQUENCE [LARGE SCALE GENOMIC DNA]</scope>
    <source>
        <strain evidence="6">cd-1</strain>
    </source>
</reference>
<evidence type="ECO:0000313" key="5">
    <source>
        <dbReference type="EMBL" id="MBI1619970.1"/>
    </source>
</evidence>
<dbReference type="EMBL" id="JADGMQ010000002">
    <property type="protein sequence ID" value="MBI1619970.1"/>
    <property type="molecule type" value="Genomic_DNA"/>
</dbReference>
<dbReference type="Proteomes" id="UP000601789">
    <property type="component" value="Unassembled WGS sequence"/>
</dbReference>
<accession>A0ABS0S9J5</accession>
<evidence type="ECO:0000259" key="4">
    <source>
        <dbReference type="Pfam" id="PF00534"/>
    </source>
</evidence>
<name>A0ABS0S9J5_9HYPH</name>
<keyword evidence="2" id="KW-0328">Glycosyltransferase</keyword>
<evidence type="ECO:0000313" key="6">
    <source>
        <dbReference type="Proteomes" id="UP000601789"/>
    </source>
</evidence>
<proteinExistence type="inferred from homology"/>
<dbReference type="PANTHER" id="PTHR12526">
    <property type="entry name" value="GLYCOSYLTRANSFERASE"/>
    <property type="match status" value="1"/>
</dbReference>
<comment type="similarity">
    <text evidence="1">Belongs to the glycosyltransferase group 1 family. Glycosyltransferase 4 subfamily.</text>
</comment>
<keyword evidence="6" id="KW-1185">Reference proteome</keyword>
<dbReference type="InterPro" id="IPR001296">
    <property type="entry name" value="Glyco_trans_1"/>
</dbReference>
<dbReference type="CDD" id="cd03801">
    <property type="entry name" value="GT4_PimA-like"/>
    <property type="match status" value="1"/>
</dbReference>